<gene>
    <name evidence="2" type="ORF">THAOC_33065</name>
</gene>
<feature type="compositionally biased region" description="Basic residues" evidence="1">
    <location>
        <begin position="550"/>
        <end position="579"/>
    </location>
</feature>
<feature type="compositionally biased region" description="Basic and acidic residues" evidence="1">
    <location>
        <begin position="616"/>
        <end position="655"/>
    </location>
</feature>
<dbReference type="EMBL" id="AGNL01046199">
    <property type="protein sequence ID" value="EJK48166.1"/>
    <property type="molecule type" value="Genomic_DNA"/>
</dbReference>
<evidence type="ECO:0000256" key="1">
    <source>
        <dbReference type="SAM" id="MobiDB-lite"/>
    </source>
</evidence>
<dbReference type="AlphaFoldDB" id="K0RGZ7"/>
<sequence length="804" mass="88013">MRPQPRKDSSPIALALKNVMSLSHRARRRCLVLTLAALLAASARLSTRDRPGGRGRANGHDLIAEVVAGQDRPDRPPSSMNGTDDRCFEFLDEYPMAMGCHKSVYRVRRCGTGSGGEVYVLATSDDAQAPTRLEAEVLRRASASAPGTVPEVVATCDPGDGSSVLMVQELLMQGKAYKDLQRRDDSFVVFSPVARLRVAASGFETARLFDAFPLTLNDTAKEANIQFASGASSKKSWVKIKEGAEESAWSYEKVFYRDFGPNQLGIDVRARKLKVVDLLSPFYLLYDGVDGGSGRIQHGKGVLTEKECTSDADCLRGFKERYTSAQGFRLARTMPLGLDPTTDDLVNDVTCDDSSGKCVGFDERTLTHFYWYYFRRGLQPLQMLEGAEPVRPMLDSLFARIGNVDKERRPMPHEAAEELRSIADELERAGFKDRVDVSKINSVPYKTEQWNRTCNNAIGLRQGKRIVVAGTAKFVGGCEFRGRGHSPTASDRSTTPVLSVCLGQTFDRRRQTEVDFPGESAEEAPVRLVRPDDAPARRPGVYSEDEADAHKRKRRGDGLRRRRRWLRRRARGTARGRRGGSREERRSDVADDEMDDAPATQPETQEHPAVTQDSQDSGRAKGAEEKKRRDEDELAKKEAANKSGEKAGQNDEEVGRMTSPPSERARGTPKVGANDDPPAGEPARMKTQQAGRGHGREEWGCPRVNGSSRPGGRAPVVASLLLSSPARSAPPHGGGIASATIQTESRFGCGPECRADRDLPDGERSLLDLADRASAGLCGPEVVSPEEDGRSLATKLSDAEDGRA</sequence>
<organism evidence="2 3">
    <name type="scientific">Thalassiosira oceanica</name>
    <name type="common">Marine diatom</name>
    <dbReference type="NCBI Taxonomy" id="159749"/>
    <lineage>
        <taxon>Eukaryota</taxon>
        <taxon>Sar</taxon>
        <taxon>Stramenopiles</taxon>
        <taxon>Ochrophyta</taxon>
        <taxon>Bacillariophyta</taxon>
        <taxon>Coscinodiscophyceae</taxon>
        <taxon>Thalassiosirophycidae</taxon>
        <taxon>Thalassiosirales</taxon>
        <taxon>Thalassiosiraceae</taxon>
        <taxon>Thalassiosira</taxon>
    </lineage>
</organism>
<feature type="region of interest" description="Disordered" evidence="1">
    <location>
        <begin position="778"/>
        <end position="804"/>
    </location>
</feature>
<feature type="compositionally biased region" description="Low complexity" evidence="1">
    <location>
        <begin position="713"/>
        <end position="731"/>
    </location>
</feature>
<protein>
    <submittedName>
        <fullName evidence="2">Uncharacterized protein</fullName>
    </submittedName>
</protein>
<feature type="compositionally biased region" description="Basic and acidic residues" evidence="1">
    <location>
        <begin position="580"/>
        <end position="589"/>
    </location>
</feature>
<keyword evidence="3" id="KW-1185">Reference proteome</keyword>
<dbReference type="Proteomes" id="UP000266841">
    <property type="component" value="Unassembled WGS sequence"/>
</dbReference>
<reference evidence="2 3" key="1">
    <citation type="journal article" date="2012" name="Genome Biol.">
        <title>Genome and low-iron response of an oceanic diatom adapted to chronic iron limitation.</title>
        <authorList>
            <person name="Lommer M."/>
            <person name="Specht M."/>
            <person name="Roy A.S."/>
            <person name="Kraemer L."/>
            <person name="Andreson R."/>
            <person name="Gutowska M.A."/>
            <person name="Wolf J."/>
            <person name="Bergner S.V."/>
            <person name="Schilhabel M.B."/>
            <person name="Klostermeier U.C."/>
            <person name="Beiko R.G."/>
            <person name="Rosenstiel P."/>
            <person name="Hippler M."/>
            <person name="Laroche J."/>
        </authorList>
    </citation>
    <scope>NUCLEOTIDE SEQUENCE [LARGE SCALE GENOMIC DNA]</scope>
    <source>
        <strain evidence="2 3">CCMP1005</strain>
    </source>
</reference>
<name>K0RGZ7_THAOC</name>
<evidence type="ECO:0000313" key="3">
    <source>
        <dbReference type="Proteomes" id="UP000266841"/>
    </source>
</evidence>
<evidence type="ECO:0000313" key="2">
    <source>
        <dbReference type="EMBL" id="EJK48166.1"/>
    </source>
</evidence>
<feature type="region of interest" description="Disordered" evidence="1">
    <location>
        <begin position="513"/>
        <end position="760"/>
    </location>
</feature>
<proteinExistence type="predicted"/>
<comment type="caution">
    <text evidence="2">The sequence shown here is derived from an EMBL/GenBank/DDBJ whole genome shotgun (WGS) entry which is preliminary data.</text>
</comment>
<accession>K0RGZ7</accession>